<dbReference type="AlphaFoldDB" id="A0A8B6E3W8"/>
<comment type="caution">
    <text evidence="4">The sequence shown here is derived from an EMBL/GenBank/DDBJ whole genome shotgun (WGS) entry which is preliminary data.</text>
</comment>
<dbReference type="PANTHER" id="PTHR19143">
    <property type="entry name" value="FIBRINOGEN/TENASCIN/ANGIOPOEITIN"/>
    <property type="match status" value="1"/>
</dbReference>
<dbReference type="Pfam" id="PF00147">
    <property type="entry name" value="Fibrinogen_C"/>
    <property type="match status" value="1"/>
</dbReference>
<feature type="domain" description="Fibrinogen C-terminal" evidence="3">
    <location>
        <begin position="1"/>
        <end position="92"/>
    </location>
</feature>
<dbReference type="Proteomes" id="UP000596742">
    <property type="component" value="Unassembled WGS sequence"/>
</dbReference>
<dbReference type="InterPro" id="IPR014716">
    <property type="entry name" value="Fibrinogen_a/b/g_C_1"/>
</dbReference>
<evidence type="ECO:0000259" key="3">
    <source>
        <dbReference type="PROSITE" id="PS51406"/>
    </source>
</evidence>
<evidence type="ECO:0000313" key="5">
    <source>
        <dbReference type="Proteomes" id="UP000596742"/>
    </source>
</evidence>
<dbReference type="PANTHER" id="PTHR19143:SF458">
    <property type="entry name" value="FIBRINOGEN C-TERMINAL DOMAIN-CONTAINING PROTEIN-RELATED"/>
    <property type="match status" value="1"/>
</dbReference>
<dbReference type="SMART" id="SM00186">
    <property type="entry name" value="FBG"/>
    <property type="match status" value="1"/>
</dbReference>
<dbReference type="GO" id="GO:0005615">
    <property type="term" value="C:extracellular space"/>
    <property type="evidence" value="ECO:0007669"/>
    <property type="project" value="TreeGrafter"/>
</dbReference>
<dbReference type="InterPro" id="IPR050373">
    <property type="entry name" value="Fibrinogen_C-term_domain"/>
</dbReference>
<evidence type="ECO:0000256" key="1">
    <source>
        <dbReference type="ARBA" id="ARBA00023157"/>
    </source>
</evidence>
<reference evidence="4" key="1">
    <citation type="submission" date="2018-11" db="EMBL/GenBank/DDBJ databases">
        <authorList>
            <person name="Alioto T."/>
            <person name="Alioto T."/>
        </authorList>
    </citation>
    <scope>NUCLEOTIDE SEQUENCE</scope>
</reference>
<organism evidence="4 5">
    <name type="scientific">Mytilus galloprovincialis</name>
    <name type="common">Mediterranean mussel</name>
    <dbReference type="NCBI Taxonomy" id="29158"/>
    <lineage>
        <taxon>Eukaryota</taxon>
        <taxon>Metazoa</taxon>
        <taxon>Spiralia</taxon>
        <taxon>Lophotrochozoa</taxon>
        <taxon>Mollusca</taxon>
        <taxon>Bivalvia</taxon>
        <taxon>Autobranchia</taxon>
        <taxon>Pteriomorphia</taxon>
        <taxon>Mytilida</taxon>
        <taxon>Mytiloidea</taxon>
        <taxon>Mytilidae</taxon>
        <taxon>Mytilinae</taxon>
        <taxon>Mytilus</taxon>
    </lineage>
</organism>
<evidence type="ECO:0000256" key="2">
    <source>
        <dbReference type="SAM" id="MobiDB-lite"/>
    </source>
</evidence>
<dbReference type="OrthoDB" id="6273946at2759"/>
<dbReference type="PROSITE" id="PS51406">
    <property type="entry name" value="FIBRINOGEN_C_2"/>
    <property type="match status" value="1"/>
</dbReference>
<protein>
    <recommendedName>
        <fullName evidence="3">Fibrinogen C-terminal domain-containing protein</fullName>
    </recommendedName>
</protein>
<accession>A0A8B6E3W8</accession>
<dbReference type="EMBL" id="UYJE01004510">
    <property type="protein sequence ID" value="VDI28609.1"/>
    <property type="molecule type" value="Genomic_DNA"/>
</dbReference>
<proteinExistence type="predicted"/>
<sequence>MTVVTCTGDAGDSLAHHKGRKFSSEDQDNDDHSGSCAKWHKGGWWYGGCHTANLNGLYLAGSDSTSNVGINWKAWKGYNYSLKATTMMIRRK</sequence>
<dbReference type="PROSITE" id="PS00514">
    <property type="entry name" value="FIBRINOGEN_C_1"/>
    <property type="match status" value="1"/>
</dbReference>
<dbReference type="SUPFAM" id="SSF56496">
    <property type="entry name" value="Fibrinogen C-terminal domain-like"/>
    <property type="match status" value="1"/>
</dbReference>
<keyword evidence="1" id="KW-1015">Disulfide bond</keyword>
<dbReference type="InterPro" id="IPR002181">
    <property type="entry name" value="Fibrinogen_a/b/g_C_dom"/>
</dbReference>
<feature type="region of interest" description="Disordered" evidence="2">
    <location>
        <begin position="1"/>
        <end position="34"/>
    </location>
</feature>
<name>A0A8B6E3W8_MYTGA</name>
<dbReference type="InterPro" id="IPR036056">
    <property type="entry name" value="Fibrinogen-like_C"/>
</dbReference>
<gene>
    <name evidence="4" type="ORF">MGAL_10B053223</name>
</gene>
<dbReference type="InterPro" id="IPR020837">
    <property type="entry name" value="Fibrinogen_CS"/>
</dbReference>
<keyword evidence="5" id="KW-1185">Reference proteome</keyword>
<dbReference type="Gene3D" id="3.90.215.10">
    <property type="entry name" value="Gamma Fibrinogen, chain A, domain 1"/>
    <property type="match status" value="1"/>
</dbReference>
<evidence type="ECO:0000313" key="4">
    <source>
        <dbReference type="EMBL" id="VDI28609.1"/>
    </source>
</evidence>